<proteinExistence type="predicted"/>
<dbReference type="Gene3D" id="3.30.450.80">
    <property type="entry name" value="Transcription factor LuxR-like, autoinducer-binding domain"/>
    <property type="match status" value="1"/>
</dbReference>
<dbReference type="AlphaFoldDB" id="A0A103RVA1"/>
<accession>A0A103RVA1</accession>
<name>A0A103RVA1_9BURK</name>
<sequence length="338" mass="37256">MTTAWDTVDLPLDTLRVLPVPLPNGQVLLSVRGTARTGYALERRRMFRGAHQSIQRLFIDSQTDAIGSFTANEPVIPAPRQRYAHVLDAMRGTSIQADRENLPPIDSSTDAIQLLSQVRVECAQIGVRESLYHVLVLDGDNDKVVVHDTLIIGSAAAAWSQLYANNAWFRTDPAVQQARRHNYQPVLASQNSNLPPEHWFHRIGEIPGFESSVAFLARHENAIGVLHVASALPANLAEPALLVHRQLLTTLTTDILVKYTSLHRAETASKVPFDPVEQKIAGLLAKGLKATEIEQRLQISHSAFRNACRSINGKMGLHDIRLSIKSAKARGLIGSSYD</sequence>
<organism evidence="1 2">
    <name type="scientific">Burkholderia ubonensis</name>
    <dbReference type="NCBI Taxonomy" id="101571"/>
    <lineage>
        <taxon>Bacteria</taxon>
        <taxon>Pseudomonadati</taxon>
        <taxon>Pseudomonadota</taxon>
        <taxon>Betaproteobacteria</taxon>
        <taxon>Burkholderiales</taxon>
        <taxon>Burkholderiaceae</taxon>
        <taxon>Burkholderia</taxon>
        <taxon>Burkholderia cepacia complex</taxon>
    </lineage>
</organism>
<evidence type="ECO:0000313" key="1">
    <source>
        <dbReference type="EMBL" id="KVG74595.1"/>
    </source>
</evidence>
<evidence type="ECO:0000313" key="2">
    <source>
        <dbReference type="Proteomes" id="UP000064029"/>
    </source>
</evidence>
<reference evidence="1 2" key="1">
    <citation type="submission" date="2015-11" db="EMBL/GenBank/DDBJ databases">
        <title>Expanding the genomic diversity of Burkholderia species for the development of highly accurate diagnostics.</title>
        <authorList>
            <person name="Sahl J."/>
            <person name="Keim P."/>
            <person name="Wagner D."/>
        </authorList>
    </citation>
    <scope>NUCLEOTIDE SEQUENCE [LARGE SCALE GENOMIC DNA]</scope>
    <source>
        <strain evidence="1 2">MSMB2036</strain>
    </source>
</reference>
<dbReference type="RefSeq" id="WP_059749366.1">
    <property type="nucleotide sequence ID" value="NZ_CP013414.1"/>
</dbReference>
<comment type="caution">
    <text evidence="1">The sequence shown here is derived from an EMBL/GenBank/DDBJ whole genome shotgun (WGS) entry which is preliminary data.</text>
</comment>
<gene>
    <name evidence="1" type="ORF">WJ33_15295</name>
</gene>
<dbReference type="EMBL" id="LOXM01000028">
    <property type="protein sequence ID" value="KVG74595.1"/>
    <property type="molecule type" value="Genomic_DNA"/>
</dbReference>
<dbReference type="SUPFAM" id="SSF75516">
    <property type="entry name" value="Pheromone-binding domain of LuxR-like quorum-sensing transcription factors"/>
    <property type="match status" value="1"/>
</dbReference>
<dbReference type="InterPro" id="IPR036693">
    <property type="entry name" value="TF_LuxR_autoind-bd_dom_sf"/>
</dbReference>
<protein>
    <recommendedName>
        <fullName evidence="3">HTH luxR-type domain-containing protein</fullName>
    </recommendedName>
</protein>
<dbReference type="Proteomes" id="UP000064029">
    <property type="component" value="Unassembled WGS sequence"/>
</dbReference>
<dbReference type="OrthoDB" id="9019851at2"/>
<dbReference type="Gene3D" id="1.10.10.10">
    <property type="entry name" value="Winged helix-like DNA-binding domain superfamily/Winged helix DNA-binding domain"/>
    <property type="match status" value="1"/>
</dbReference>
<evidence type="ECO:0008006" key="3">
    <source>
        <dbReference type="Google" id="ProtNLM"/>
    </source>
</evidence>
<dbReference type="InterPro" id="IPR036388">
    <property type="entry name" value="WH-like_DNA-bd_sf"/>
</dbReference>